<feature type="transmembrane region" description="Helical" evidence="1">
    <location>
        <begin position="271"/>
        <end position="291"/>
    </location>
</feature>
<feature type="transmembrane region" description="Helical" evidence="1">
    <location>
        <begin position="219"/>
        <end position="237"/>
    </location>
</feature>
<dbReference type="PANTHER" id="PTHR37305">
    <property type="entry name" value="INTEGRAL MEMBRANE PROTEIN-RELATED"/>
    <property type="match status" value="1"/>
</dbReference>
<proteinExistence type="predicted"/>
<gene>
    <name evidence="2" type="ORF">Cme02nite_59700</name>
</gene>
<dbReference type="Proteomes" id="UP000660339">
    <property type="component" value="Unassembled WGS sequence"/>
</dbReference>
<dbReference type="RefSeq" id="WP_166386697.1">
    <property type="nucleotide sequence ID" value="NZ_BAAATT010000035.1"/>
</dbReference>
<evidence type="ECO:0000313" key="3">
    <source>
        <dbReference type="Proteomes" id="UP000660339"/>
    </source>
</evidence>
<protein>
    <submittedName>
        <fullName evidence="2">ABC transporter permease</fullName>
    </submittedName>
</protein>
<feature type="transmembrane region" description="Helical" evidence="1">
    <location>
        <begin position="84"/>
        <end position="112"/>
    </location>
</feature>
<dbReference type="EMBL" id="BONJ01000034">
    <property type="protein sequence ID" value="GIG17638.1"/>
    <property type="molecule type" value="Genomic_DNA"/>
</dbReference>
<accession>A0A8J3LG10</accession>
<keyword evidence="1" id="KW-1133">Transmembrane helix</keyword>
<keyword evidence="1" id="KW-0812">Transmembrane</keyword>
<feature type="transmembrane region" description="Helical" evidence="1">
    <location>
        <begin position="144"/>
        <end position="172"/>
    </location>
</feature>
<feature type="transmembrane region" description="Helical" evidence="1">
    <location>
        <begin position="46"/>
        <end position="64"/>
    </location>
</feature>
<dbReference type="GO" id="GO:0140359">
    <property type="term" value="F:ABC-type transporter activity"/>
    <property type="evidence" value="ECO:0007669"/>
    <property type="project" value="InterPro"/>
</dbReference>
<dbReference type="PANTHER" id="PTHR37305:SF1">
    <property type="entry name" value="MEMBRANE PROTEIN"/>
    <property type="match status" value="1"/>
</dbReference>
<dbReference type="AlphaFoldDB" id="A0A8J3LG10"/>
<sequence>MSTDVELKTGPAVAQPDGAAAGYRAGRTLTYGAEFARQWRRKRTQLALGFMVVLPIILLIAFELGGEDDDGRSGRGQFSQLSDAAISGGLNFAMFALFVSASFLLVVVVALFHGDTVASEASWGSLRYLLAVPVPRARLLGIKLAVALSYSALAILTLLGTALILGTARYGWHPLQSGIAAEIPAGEGTLRLLATAGFLGINMLVVAGLAFLLSVLTDAPLGAVGGAVLLYIVSSILDQIEALGELRNFLPTHFAQAYLGLLTTPMQFDDIIKGTISAVCYFAAFCALAFYRFSRKDVVS</sequence>
<comment type="caution">
    <text evidence="2">The sequence shown here is derived from an EMBL/GenBank/DDBJ whole genome shotgun (WGS) entry which is preliminary data.</text>
</comment>
<dbReference type="GO" id="GO:0005886">
    <property type="term" value="C:plasma membrane"/>
    <property type="evidence" value="ECO:0007669"/>
    <property type="project" value="UniProtKB-SubCell"/>
</dbReference>
<evidence type="ECO:0000256" key="1">
    <source>
        <dbReference type="SAM" id="Phobius"/>
    </source>
</evidence>
<reference evidence="2" key="1">
    <citation type="submission" date="2021-01" db="EMBL/GenBank/DDBJ databases">
        <title>Whole genome shotgun sequence of Catellatospora methionotrophica NBRC 14553.</title>
        <authorList>
            <person name="Komaki H."/>
            <person name="Tamura T."/>
        </authorList>
    </citation>
    <scope>NUCLEOTIDE SEQUENCE</scope>
    <source>
        <strain evidence="2">NBRC 14553</strain>
    </source>
</reference>
<name>A0A8J3LG10_9ACTN</name>
<organism evidence="2 3">
    <name type="scientific">Catellatospora methionotrophica</name>
    <dbReference type="NCBI Taxonomy" id="121620"/>
    <lineage>
        <taxon>Bacteria</taxon>
        <taxon>Bacillati</taxon>
        <taxon>Actinomycetota</taxon>
        <taxon>Actinomycetes</taxon>
        <taxon>Micromonosporales</taxon>
        <taxon>Micromonosporaceae</taxon>
        <taxon>Catellatospora</taxon>
    </lineage>
</organism>
<evidence type="ECO:0000313" key="2">
    <source>
        <dbReference type="EMBL" id="GIG17638.1"/>
    </source>
</evidence>
<dbReference type="Pfam" id="PF12679">
    <property type="entry name" value="ABC2_membrane_2"/>
    <property type="match status" value="1"/>
</dbReference>
<keyword evidence="3" id="KW-1185">Reference proteome</keyword>
<keyword evidence="1" id="KW-0472">Membrane</keyword>
<feature type="transmembrane region" description="Helical" evidence="1">
    <location>
        <begin position="192"/>
        <end position="212"/>
    </location>
</feature>